<keyword evidence="1" id="KW-1133">Transmembrane helix</keyword>
<dbReference type="Proteomes" id="UP001170954">
    <property type="component" value="Unassembled WGS sequence"/>
</dbReference>
<sequence>MKHTFWKHVFLPYILLSFTIMLLLGLIFAAFAMGGNSFWPSWAMWIVPIAVSIVAIWFLRDRYFKDLYLGRHLFAQVYAVDVFLYVSLCLISVFIFIPTGKSIRYNLADVVRLESVNDIKPYESFDFIELNDWHVDRMRVIPFSYFEFAGGANLGKVELNTLFVVPLFSKKDPYLTTAKAWMGFKYTDYVSFINVIRGNQEDLDEHLRRSYNHFKMRDISDFAYLEALPKNKVRNMFQALAATHTYYNSKYDNVYVGQEVERDILSLYYLQFTLFLYLIFGLPVALLFSWLIYRVQKKNELQELATT</sequence>
<dbReference type="EMBL" id="JACAGK010000094">
    <property type="protein sequence ID" value="MDM1050417.1"/>
    <property type="molecule type" value="Genomic_DNA"/>
</dbReference>
<dbReference type="RefSeq" id="WP_286652444.1">
    <property type="nucleotide sequence ID" value="NZ_JACAGK010000094.1"/>
</dbReference>
<reference evidence="2" key="1">
    <citation type="submission" date="2020-06" db="EMBL/GenBank/DDBJ databases">
        <authorList>
            <person name="Dong N."/>
        </authorList>
    </citation>
    <scope>NUCLEOTIDE SEQUENCE</scope>
    <source>
        <strain evidence="2">R1692</strain>
    </source>
</reference>
<accession>A0ABT7NT78</accession>
<feature type="transmembrane region" description="Helical" evidence="1">
    <location>
        <begin position="268"/>
        <end position="293"/>
    </location>
</feature>
<evidence type="ECO:0000313" key="3">
    <source>
        <dbReference type="Proteomes" id="UP001170954"/>
    </source>
</evidence>
<name>A0ABT7NT78_9SPHI</name>
<organism evidence="2 3">
    <name type="scientific">Sphingobacterium hotanense</name>
    <dbReference type="NCBI Taxonomy" id="649196"/>
    <lineage>
        <taxon>Bacteria</taxon>
        <taxon>Pseudomonadati</taxon>
        <taxon>Bacteroidota</taxon>
        <taxon>Sphingobacteriia</taxon>
        <taxon>Sphingobacteriales</taxon>
        <taxon>Sphingobacteriaceae</taxon>
        <taxon>Sphingobacterium</taxon>
    </lineage>
</organism>
<keyword evidence="1" id="KW-0812">Transmembrane</keyword>
<proteinExistence type="predicted"/>
<protein>
    <submittedName>
        <fullName evidence="2">Uncharacterized protein</fullName>
    </submittedName>
</protein>
<evidence type="ECO:0000313" key="2">
    <source>
        <dbReference type="EMBL" id="MDM1050417.1"/>
    </source>
</evidence>
<reference evidence="2" key="2">
    <citation type="journal article" date="2022" name="Sci. Total Environ.">
        <title>Prevalence, transmission, and molecular epidemiology of tet(X)-positive bacteria among humans, animals, and environmental niches in China: An epidemiological, and genomic-based study.</title>
        <authorList>
            <person name="Dong N."/>
            <person name="Zeng Y."/>
            <person name="Cai C."/>
            <person name="Sun C."/>
            <person name="Lu J."/>
            <person name="Liu C."/>
            <person name="Zhou H."/>
            <person name="Sun Q."/>
            <person name="Shu L."/>
            <person name="Wang H."/>
            <person name="Wang Y."/>
            <person name="Wang S."/>
            <person name="Wu C."/>
            <person name="Chan E.W."/>
            <person name="Chen G."/>
            <person name="Shen Z."/>
            <person name="Chen S."/>
            <person name="Zhang R."/>
        </authorList>
    </citation>
    <scope>NUCLEOTIDE SEQUENCE</scope>
    <source>
        <strain evidence="2">R1692</strain>
    </source>
</reference>
<feature type="transmembrane region" description="Helical" evidence="1">
    <location>
        <begin position="72"/>
        <end position="97"/>
    </location>
</feature>
<feature type="transmembrane region" description="Helical" evidence="1">
    <location>
        <begin position="12"/>
        <end position="33"/>
    </location>
</feature>
<feature type="transmembrane region" description="Helical" evidence="1">
    <location>
        <begin position="39"/>
        <end position="60"/>
    </location>
</feature>
<comment type="caution">
    <text evidence="2">The sequence shown here is derived from an EMBL/GenBank/DDBJ whole genome shotgun (WGS) entry which is preliminary data.</text>
</comment>
<evidence type="ECO:0000256" key="1">
    <source>
        <dbReference type="SAM" id="Phobius"/>
    </source>
</evidence>
<gene>
    <name evidence="2" type="ORF">HX018_19440</name>
</gene>
<keyword evidence="1" id="KW-0472">Membrane</keyword>
<keyword evidence="3" id="KW-1185">Reference proteome</keyword>